<dbReference type="InterPro" id="IPR035906">
    <property type="entry name" value="MetI-like_sf"/>
</dbReference>
<dbReference type="InterPro" id="IPR000515">
    <property type="entry name" value="MetI-like"/>
</dbReference>
<keyword evidence="10" id="KW-1185">Reference proteome</keyword>
<comment type="caution">
    <text evidence="9">The sequence shown here is derived from an EMBL/GenBank/DDBJ whole genome shotgun (WGS) entry which is preliminary data.</text>
</comment>
<dbReference type="Gene3D" id="1.10.3720.10">
    <property type="entry name" value="MetI-like"/>
    <property type="match status" value="1"/>
</dbReference>
<dbReference type="EMBL" id="JAFIDA010000001">
    <property type="protein sequence ID" value="MBP1326749.1"/>
    <property type="molecule type" value="Genomic_DNA"/>
</dbReference>
<evidence type="ECO:0000256" key="6">
    <source>
        <dbReference type="ARBA" id="ARBA00023136"/>
    </source>
</evidence>
<feature type="domain" description="ABC transmembrane type-1" evidence="8">
    <location>
        <begin position="58"/>
        <end position="238"/>
    </location>
</feature>
<keyword evidence="2 7" id="KW-0813">Transport</keyword>
<dbReference type="Pfam" id="PF00528">
    <property type="entry name" value="BPD_transp_1"/>
    <property type="match status" value="1"/>
</dbReference>
<evidence type="ECO:0000259" key="8">
    <source>
        <dbReference type="PROSITE" id="PS50928"/>
    </source>
</evidence>
<feature type="transmembrane region" description="Helical" evidence="7">
    <location>
        <begin position="62"/>
        <end position="85"/>
    </location>
</feature>
<dbReference type="SUPFAM" id="SSF161098">
    <property type="entry name" value="MetI-like"/>
    <property type="match status" value="1"/>
</dbReference>
<proteinExistence type="inferred from homology"/>
<evidence type="ECO:0000256" key="4">
    <source>
        <dbReference type="ARBA" id="ARBA00022692"/>
    </source>
</evidence>
<dbReference type="CDD" id="cd06261">
    <property type="entry name" value="TM_PBP2"/>
    <property type="match status" value="1"/>
</dbReference>
<evidence type="ECO:0000313" key="10">
    <source>
        <dbReference type="Proteomes" id="UP000675163"/>
    </source>
</evidence>
<dbReference type="PANTHER" id="PTHR30151:SF25">
    <property type="entry name" value="TAURINE TRANSPORT SYSTEM PERMEASE PROTEIN TAUC"/>
    <property type="match status" value="1"/>
</dbReference>
<dbReference type="GO" id="GO:0005886">
    <property type="term" value="C:plasma membrane"/>
    <property type="evidence" value="ECO:0007669"/>
    <property type="project" value="UniProtKB-SubCell"/>
</dbReference>
<dbReference type="PROSITE" id="PS50928">
    <property type="entry name" value="ABC_TM1"/>
    <property type="match status" value="1"/>
</dbReference>
<dbReference type="Proteomes" id="UP000675163">
    <property type="component" value="Unassembled WGS sequence"/>
</dbReference>
<evidence type="ECO:0000256" key="5">
    <source>
        <dbReference type="ARBA" id="ARBA00022989"/>
    </source>
</evidence>
<organism evidence="9 10">
    <name type="scientific">Leucobacter exalbidus</name>
    <dbReference type="NCBI Taxonomy" id="662960"/>
    <lineage>
        <taxon>Bacteria</taxon>
        <taxon>Bacillati</taxon>
        <taxon>Actinomycetota</taxon>
        <taxon>Actinomycetes</taxon>
        <taxon>Micrococcales</taxon>
        <taxon>Microbacteriaceae</taxon>
        <taxon>Leucobacter</taxon>
    </lineage>
</organism>
<evidence type="ECO:0000313" key="9">
    <source>
        <dbReference type="EMBL" id="MBP1326749.1"/>
    </source>
</evidence>
<gene>
    <name evidence="9" type="ORF">JOF28_001981</name>
</gene>
<comment type="similarity">
    <text evidence="7">Belongs to the binding-protein-dependent transport system permease family.</text>
</comment>
<protein>
    <submittedName>
        <fullName evidence="9">NitT/TauT family transport system permease protein</fullName>
    </submittedName>
</protein>
<keyword evidence="6 7" id="KW-0472">Membrane</keyword>
<dbReference type="RefSeq" id="WP_209705609.1">
    <property type="nucleotide sequence ID" value="NZ_JAFIDA010000001.1"/>
</dbReference>
<accession>A0A940PSL8</accession>
<keyword evidence="5 7" id="KW-1133">Transmembrane helix</keyword>
<evidence type="ECO:0000256" key="7">
    <source>
        <dbReference type="RuleBase" id="RU363032"/>
    </source>
</evidence>
<dbReference type="GO" id="GO:0010438">
    <property type="term" value="P:cellular response to sulfur starvation"/>
    <property type="evidence" value="ECO:0007669"/>
    <property type="project" value="TreeGrafter"/>
</dbReference>
<evidence type="ECO:0000256" key="1">
    <source>
        <dbReference type="ARBA" id="ARBA00004651"/>
    </source>
</evidence>
<keyword evidence="4 7" id="KW-0812">Transmembrane</keyword>
<feature type="transmembrane region" description="Helical" evidence="7">
    <location>
        <begin position="106"/>
        <end position="136"/>
    </location>
</feature>
<keyword evidence="3" id="KW-1003">Cell membrane</keyword>
<evidence type="ECO:0000256" key="2">
    <source>
        <dbReference type="ARBA" id="ARBA00022448"/>
    </source>
</evidence>
<comment type="subcellular location">
    <subcellularLocation>
        <location evidence="1 7">Cell membrane</location>
        <topology evidence="1 7">Multi-pass membrane protein</topology>
    </subcellularLocation>
</comment>
<evidence type="ECO:0000256" key="3">
    <source>
        <dbReference type="ARBA" id="ARBA00022475"/>
    </source>
</evidence>
<reference evidence="9" key="1">
    <citation type="submission" date="2021-02" db="EMBL/GenBank/DDBJ databases">
        <title>Sequencing the genomes of 1000 actinobacteria strains.</title>
        <authorList>
            <person name="Klenk H.-P."/>
        </authorList>
    </citation>
    <scope>NUCLEOTIDE SEQUENCE</scope>
    <source>
        <strain evidence="9">DSM 22850</strain>
    </source>
</reference>
<feature type="transmembrane region" description="Helical" evidence="7">
    <location>
        <begin position="217"/>
        <end position="238"/>
    </location>
</feature>
<sequence>MITRIATRAGVIVAAIVLWWLVADVVFAANPVVSKMGPVSTFTGLVRLLGEATFLDAIAVSLYRLLAGLGLGVLIGIPLGALFGSRGIVEQATDPIVQLLRMTSPLAWAPLALVLLGTGSASVIALISLAAVWPIVLGVSAGVRALDPGFAAVARSLGATRWETARSTTIPALAPPVTGAIRVALGISWVVLVPAEMLGVTNGLGYAVLNSRDNVDYSALAATMLAIGLLGFLLDRVFRGLHNLVLSRTGRQHS</sequence>
<dbReference type="AlphaFoldDB" id="A0A940PSL8"/>
<dbReference type="GO" id="GO:0055085">
    <property type="term" value="P:transmembrane transport"/>
    <property type="evidence" value="ECO:0007669"/>
    <property type="project" value="InterPro"/>
</dbReference>
<name>A0A940PSL8_9MICO</name>
<dbReference type="PANTHER" id="PTHR30151">
    <property type="entry name" value="ALKANE SULFONATE ABC TRANSPORTER-RELATED, MEMBRANE SUBUNIT"/>
    <property type="match status" value="1"/>
</dbReference>